<reference evidence="2" key="1">
    <citation type="submission" date="2021-08" db="EMBL/GenBank/DDBJ databases">
        <title>Sphingopyxis panaciterrulae sp. nov., isolated from the surface water of the Yellow Sea.</title>
        <authorList>
            <person name="Gao Z."/>
            <person name="Zhang D."/>
            <person name="Zhang A."/>
        </authorList>
    </citation>
    <scope>NUCLEOTIDE SEQUENCE</scope>
    <source>
        <strain evidence="2">XHP0097</strain>
    </source>
</reference>
<evidence type="ECO:0000313" key="3">
    <source>
        <dbReference type="Proteomes" id="UP001166571"/>
    </source>
</evidence>
<evidence type="ECO:0008006" key="4">
    <source>
        <dbReference type="Google" id="ProtNLM"/>
    </source>
</evidence>
<name>A0ABS7MAF9_9SPHN</name>
<feature type="chain" id="PRO_5046701073" description="Beta/gamma crystallin 'Greek key' domain-containing protein" evidence="1">
    <location>
        <begin position="23"/>
        <end position="122"/>
    </location>
</feature>
<gene>
    <name evidence="2" type="ORF">K5P26_02515</name>
</gene>
<comment type="caution">
    <text evidence="2">The sequence shown here is derived from an EMBL/GenBank/DDBJ whole genome shotgun (WGS) entry which is preliminary data.</text>
</comment>
<dbReference type="Proteomes" id="UP001166571">
    <property type="component" value="Unassembled WGS sequence"/>
</dbReference>
<evidence type="ECO:0000256" key="1">
    <source>
        <dbReference type="SAM" id="SignalP"/>
    </source>
</evidence>
<keyword evidence="3" id="KW-1185">Reference proteome</keyword>
<organism evidence="2 3">
    <name type="scientific">Sphingopyxis jiangsuensis</name>
    <dbReference type="NCBI Taxonomy" id="2871171"/>
    <lineage>
        <taxon>Bacteria</taxon>
        <taxon>Pseudomonadati</taxon>
        <taxon>Pseudomonadota</taxon>
        <taxon>Alphaproteobacteria</taxon>
        <taxon>Sphingomonadales</taxon>
        <taxon>Sphingomonadaceae</taxon>
        <taxon>Sphingopyxis</taxon>
    </lineage>
</organism>
<sequence length="122" mass="13667">MVTMIAAWAMALLIVAPQPASARSLGDGDYEICSIYDRDDAFVGYDNVCLERRKAILRRLRSRNNNERHSSSLLCPWHANNGQGYNATFYSDGRNPSLFGTWDSTWDGQRCVPRGRPLAGGR</sequence>
<feature type="signal peptide" evidence="1">
    <location>
        <begin position="1"/>
        <end position="22"/>
    </location>
</feature>
<accession>A0ABS7MAF9</accession>
<keyword evidence="1" id="KW-0732">Signal</keyword>
<proteinExistence type="predicted"/>
<protein>
    <recommendedName>
        <fullName evidence="4">Beta/gamma crystallin 'Greek key' domain-containing protein</fullName>
    </recommendedName>
</protein>
<evidence type="ECO:0000313" key="2">
    <source>
        <dbReference type="EMBL" id="MBY4636012.1"/>
    </source>
</evidence>
<dbReference type="RefSeq" id="WP_201926716.1">
    <property type="nucleotide sequence ID" value="NZ_JAILXK010000001.1"/>
</dbReference>
<dbReference type="EMBL" id="JAILXK010000001">
    <property type="protein sequence ID" value="MBY4636012.1"/>
    <property type="molecule type" value="Genomic_DNA"/>
</dbReference>